<evidence type="ECO:0000313" key="1">
    <source>
        <dbReference type="EMBL" id="SEO21214.1"/>
    </source>
</evidence>
<sequence>MIIAGLIQQFPSSMLLNIPSIFSTSLLTAFGEVSVAVLNSARKSVTEKVVLIGRIEFTVSGGGDALRLLLLLEFLDLLFEFSDSFVFIGLR</sequence>
<dbReference type="AlphaFoldDB" id="A0A1H8MVB5"/>
<evidence type="ECO:0000313" key="2">
    <source>
        <dbReference type="Proteomes" id="UP000199126"/>
    </source>
</evidence>
<gene>
    <name evidence="1" type="ORF">SAMN04487948_101115</name>
</gene>
<keyword evidence="2" id="KW-1185">Reference proteome</keyword>
<proteinExistence type="predicted"/>
<reference evidence="2" key="1">
    <citation type="submission" date="2016-10" db="EMBL/GenBank/DDBJ databases">
        <authorList>
            <person name="Varghese N."/>
            <person name="Submissions S."/>
        </authorList>
    </citation>
    <scope>NUCLEOTIDE SEQUENCE [LARGE SCALE GENOMIC DNA]</scope>
    <source>
        <strain evidence="2">CGMCC 1.10121</strain>
    </source>
</reference>
<dbReference type="EMBL" id="FODV01000001">
    <property type="protein sequence ID" value="SEO21214.1"/>
    <property type="molecule type" value="Genomic_DNA"/>
</dbReference>
<organism evidence="1 2">
    <name type="scientific">Halogranum amylolyticum</name>
    <dbReference type="NCBI Taxonomy" id="660520"/>
    <lineage>
        <taxon>Archaea</taxon>
        <taxon>Methanobacteriati</taxon>
        <taxon>Methanobacteriota</taxon>
        <taxon>Stenosarchaea group</taxon>
        <taxon>Halobacteria</taxon>
        <taxon>Halobacteriales</taxon>
        <taxon>Haloferacaceae</taxon>
    </lineage>
</organism>
<accession>A0A1H8MVB5</accession>
<dbReference type="Proteomes" id="UP000199126">
    <property type="component" value="Unassembled WGS sequence"/>
</dbReference>
<name>A0A1H8MVB5_9EURY</name>
<protein>
    <submittedName>
        <fullName evidence="1">Uncharacterized protein</fullName>
    </submittedName>
</protein>